<keyword evidence="2" id="KW-1185">Reference proteome</keyword>
<accession>A0AAD7F612</accession>
<name>A0AAD7F612_9AGAR</name>
<evidence type="ECO:0000313" key="1">
    <source>
        <dbReference type="EMBL" id="KAJ7603847.1"/>
    </source>
</evidence>
<dbReference type="AlphaFoldDB" id="A0AAD7F612"/>
<dbReference type="EMBL" id="JARKIF010000123">
    <property type="protein sequence ID" value="KAJ7603847.1"/>
    <property type="molecule type" value="Genomic_DNA"/>
</dbReference>
<proteinExistence type="predicted"/>
<evidence type="ECO:0000313" key="2">
    <source>
        <dbReference type="Proteomes" id="UP001221142"/>
    </source>
</evidence>
<sequence length="81" mass="9286">MSPTSSYHIVLTWSPRHPTILQIFGLASFSGVHAVVAHDDVLPIERFIELRRPTHVMTIYLYACWECLCKIIPLRGSISRH</sequence>
<organism evidence="1 2">
    <name type="scientific">Roridomyces roridus</name>
    <dbReference type="NCBI Taxonomy" id="1738132"/>
    <lineage>
        <taxon>Eukaryota</taxon>
        <taxon>Fungi</taxon>
        <taxon>Dikarya</taxon>
        <taxon>Basidiomycota</taxon>
        <taxon>Agaricomycotina</taxon>
        <taxon>Agaricomycetes</taxon>
        <taxon>Agaricomycetidae</taxon>
        <taxon>Agaricales</taxon>
        <taxon>Marasmiineae</taxon>
        <taxon>Mycenaceae</taxon>
        <taxon>Roridomyces</taxon>
    </lineage>
</organism>
<comment type="caution">
    <text evidence="1">The sequence shown here is derived from an EMBL/GenBank/DDBJ whole genome shotgun (WGS) entry which is preliminary data.</text>
</comment>
<protein>
    <submittedName>
        <fullName evidence="1">Uncharacterized protein</fullName>
    </submittedName>
</protein>
<dbReference type="Proteomes" id="UP001221142">
    <property type="component" value="Unassembled WGS sequence"/>
</dbReference>
<gene>
    <name evidence="1" type="ORF">FB45DRAFT_78677</name>
</gene>
<reference evidence="1" key="1">
    <citation type="submission" date="2023-03" db="EMBL/GenBank/DDBJ databases">
        <title>Massive genome expansion in bonnet fungi (Mycena s.s.) driven by repeated elements and novel gene families across ecological guilds.</title>
        <authorList>
            <consortium name="Lawrence Berkeley National Laboratory"/>
            <person name="Harder C.B."/>
            <person name="Miyauchi S."/>
            <person name="Viragh M."/>
            <person name="Kuo A."/>
            <person name="Thoen E."/>
            <person name="Andreopoulos B."/>
            <person name="Lu D."/>
            <person name="Skrede I."/>
            <person name="Drula E."/>
            <person name="Henrissat B."/>
            <person name="Morin E."/>
            <person name="Kohler A."/>
            <person name="Barry K."/>
            <person name="LaButti K."/>
            <person name="Morin E."/>
            <person name="Salamov A."/>
            <person name="Lipzen A."/>
            <person name="Mereny Z."/>
            <person name="Hegedus B."/>
            <person name="Baldrian P."/>
            <person name="Stursova M."/>
            <person name="Weitz H."/>
            <person name="Taylor A."/>
            <person name="Grigoriev I.V."/>
            <person name="Nagy L.G."/>
            <person name="Martin F."/>
            <person name="Kauserud H."/>
        </authorList>
    </citation>
    <scope>NUCLEOTIDE SEQUENCE</scope>
    <source>
        <strain evidence="1">9284</strain>
    </source>
</reference>